<dbReference type="EMBL" id="JAPUBN010000011">
    <property type="protein sequence ID" value="MCZ2721146.1"/>
    <property type="molecule type" value="Genomic_DNA"/>
</dbReference>
<accession>A0ABT4JRZ0</accession>
<reference evidence="1" key="1">
    <citation type="submission" date="2022-12" db="EMBL/GenBank/DDBJ databases">
        <title>Marinomonas 15G1-11 sp. nov, isolated from marine algae.</title>
        <authorList>
            <person name="Butt M."/>
            <person name="Choi D.G."/>
            <person name="Kim J.M."/>
            <person name="Lee J.K."/>
            <person name="Baek J.H."/>
            <person name="Jeon C.O."/>
        </authorList>
    </citation>
    <scope>NUCLEOTIDE SEQUENCE</scope>
    <source>
        <strain evidence="1">15G1-11</strain>
    </source>
</reference>
<evidence type="ECO:0000313" key="1">
    <source>
        <dbReference type="EMBL" id="MCZ2721146.1"/>
    </source>
</evidence>
<dbReference type="Proteomes" id="UP001149719">
    <property type="component" value="Unassembled WGS sequence"/>
</dbReference>
<evidence type="ECO:0000313" key="2">
    <source>
        <dbReference type="Proteomes" id="UP001149719"/>
    </source>
</evidence>
<dbReference type="RefSeq" id="WP_269123666.1">
    <property type="nucleotide sequence ID" value="NZ_JAPUBN010000011.1"/>
</dbReference>
<comment type="caution">
    <text evidence="1">The sequence shown here is derived from an EMBL/GenBank/DDBJ whole genome shotgun (WGS) entry which is preliminary data.</text>
</comment>
<proteinExistence type="predicted"/>
<gene>
    <name evidence="1" type="ORF">O1D97_05645</name>
</gene>
<keyword evidence="2" id="KW-1185">Reference proteome</keyword>
<protein>
    <submittedName>
        <fullName evidence="1">Uncharacterized protein</fullName>
    </submittedName>
</protein>
<organism evidence="1 2">
    <name type="scientific">Marinomonas phaeophyticola</name>
    <dbReference type="NCBI Taxonomy" id="3004091"/>
    <lineage>
        <taxon>Bacteria</taxon>
        <taxon>Pseudomonadati</taxon>
        <taxon>Pseudomonadota</taxon>
        <taxon>Gammaproteobacteria</taxon>
        <taxon>Oceanospirillales</taxon>
        <taxon>Oceanospirillaceae</taxon>
        <taxon>Marinomonas</taxon>
    </lineage>
</organism>
<sequence length="108" mass="11604">MNIREIVETQITHSTQKGKAVSGNPQFALLMSLFAQPGPALQSAPDTLSQQEVHAVNRPIRFSHHISSNPSANIALLKALGEEPLALGLGEKYDPIKSIESLLPPTQA</sequence>
<name>A0ABT4JRZ0_9GAMM</name>